<dbReference type="Proteomes" id="UP001153332">
    <property type="component" value="Unassembled WGS sequence"/>
</dbReference>
<keyword evidence="2" id="KW-1185">Reference proteome</keyword>
<proteinExistence type="predicted"/>
<name>A0ACC2JWM7_9PEZI</name>
<accession>A0ACC2JWM7</accession>
<evidence type="ECO:0000313" key="1">
    <source>
        <dbReference type="EMBL" id="KAJ8131682.1"/>
    </source>
</evidence>
<gene>
    <name evidence="1" type="ORF">O1611_g1942</name>
</gene>
<reference evidence="1" key="1">
    <citation type="submission" date="2022-12" db="EMBL/GenBank/DDBJ databases">
        <title>Genome Sequence of Lasiodiplodia mahajangana.</title>
        <authorList>
            <person name="Buettner E."/>
        </authorList>
    </citation>
    <scope>NUCLEOTIDE SEQUENCE</scope>
    <source>
        <strain evidence="1">VT137</strain>
    </source>
</reference>
<protein>
    <submittedName>
        <fullName evidence="1">Uncharacterized protein</fullName>
    </submittedName>
</protein>
<organism evidence="1 2">
    <name type="scientific">Lasiodiplodia mahajangana</name>
    <dbReference type="NCBI Taxonomy" id="1108764"/>
    <lineage>
        <taxon>Eukaryota</taxon>
        <taxon>Fungi</taxon>
        <taxon>Dikarya</taxon>
        <taxon>Ascomycota</taxon>
        <taxon>Pezizomycotina</taxon>
        <taxon>Dothideomycetes</taxon>
        <taxon>Dothideomycetes incertae sedis</taxon>
        <taxon>Botryosphaeriales</taxon>
        <taxon>Botryosphaeriaceae</taxon>
        <taxon>Lasiodiplodia</taxon>
    </lineage>
</organism>
<sequence length="155" mass="17320">MTTPQTEPDVQAIANSPHLTPNNVEPPGNLPAANGGAEILRELRRLSQRLESLSQRLESLSQRLETRLDASDANNFARLMNRDIKDREAPLWPLYSSLTNEPIENFPATAAHIRALRAADVDSILRQLRQPVNGSLPEKKRLLKMVIGATRILEE</sequence>
<dbReference type="EMBL" id="JAPUUL010000246">
    <property type="protein sequence ID" value="KAJ8131682.1"/>
    <property type="molecule type" value="Genomic_DNA"/>
</dbReference>
<evidence type="ECO:0000313" key="2">
    <source>
        <dbReference type="Proteomes" id="UP001153332"/>
    </source>
</evidence>
<comment type="caution">
    <text evidence="1">The sequence shown here is derived from an EMBL/GenBank/DDBJ whole genome shotgun (WGS) entry which is preliminary data.</text>
</comment>